<dbReference type="PROSITE" id="PS50928">
    <property type="entry name" value="ABC_TM1"/>
    <property type="match status" value="1"/>
</dbReference>
<dbReference type="KEGG" id="ccam:M5D45_23720"/>
<reference evidence="9 11" key="1">
    <citation type="submission" date="2019-05" db="EMBL/GenBank/DDBJ databases">
        <title>Whole genome sequence analysis of Cupriavidus campinensis S14E4C strain.</title>
        <authorList>
            <person name="Abbaszade G."/>
            <person name="Szabo A."/>
            <person name="Toumi M."/>
            <person name="Toth E."/>
        </authorList>
    </citation>
    <scope>NUCLEOTIDE SEQUENCE [LARGE SCALE GENOMIC DNA]</scope>
    <source>
        <strain evidence="9 11">S14E4C</strain>
    </source>
</reference>
<dbReference type="EMBL" id="VCIZ01000007">
    <property type="protein sequence ID" value="TSP12206.1"/>
    <property type="molecule type" value="Genomic_DNA"/>
</dbReference>
<organism evidence="10 12">
    <name type="scientific">Cupriavidus campinensis</name>
    <dbReference type="NCBI Taxonomy" id="151783"/>
    <lineage>
        <taxon>Bacteria</taxon>
        <taxon>Pseudomonadati</taxon>
        <taxon>Pseudomonadota</taxon>
        <taxon>Betaproteobacteria</taxon>
        <taxon>Burkholderiales</taxon>
        <taxon>Burkholderiaceae</taxon>
        <taxon>Cupriavidus</taxon>
    </lineage>
</organism>
<reference evidence="10" key="2">
    <citation type="journal article" date="2022" name="Microbiol. Resour. Announc.">
        <title>Genome Sequence of Cupriavidus campinensis Strain G5, a Member of a Bacterial Consortium Capable of Polyethylene Degradation.</title>
        <authorList>
            <person name="Schneider B."/>
            <person name="Pfeiffer F."/>
            <person name="Dyall-Smith M."/>
            <person name="Kunte H.J."/>
        </authorList>
    </citation>
    <scope>NUCLEOTIDE SEQUENCE</scope>
    <source>
        <strain evidence="10">G5</strain>
    </source>
</reference>
<dbReference type="PANTHER" id="PTHR30151:SF0">
    <property type="entry name" value="ABC TRANSPORTER PERMEASE PROTEIN MJ0413-RELATED"/>
    <property type="match status" value="1"/>
</dbReference>
<comment type="similarity">
    <text evidence="7">Belongs to the binding-protein-dependent transport system permease family.</text>
</comment>
<evidence type="ECO:0000256" key="4">
    <source>
        <dbReference type="ARBA" id="ARBA00022692"/>
    </source>
</evidence>
<dbReference type="Proteomes" id="UP001056132">
    <property type="component" value="Chromosome 2"/>
</dbReference>
<dbReference type="EMBL" id="CP097331">
    <property type="protein sequence ID" value="URF06143.1"/>
    <property type="molecule type" value="Genomic_DNA"/>
</dbReference>
<evidence type="ECO:0000313" key="10">
    <source>
        <dbReference type="EMBL" id="URF06143.1"/>
    </source>
</evidence>
<feature type="transmembrane region" description="Helical" evidence="7">
    <location>
        <begin position="194"/>
        <end position="214"/>
    </location>
</feature>
<name>A0AAE9I3Y7_9BURK</name>
<gene>
    <name evidence="9" type="ORF">FGG12_14450</name>
    <name evidence="10" type="ORF">M5D45_23720</name>
</gene>
<dbReference type="GO" id="GO:0005886">
    <property type="term" value="C:plasma membrane"/>
    <property type="evidence" value="ECO:0007669"/>
    <property type="project" value="UniProtKB-SubCell"/>
</dbReference>
<feature type="transmembrane region" description="Helical" evidence="7">
    <location>
        <begin position="130"/>
        <end position="150"/>
    </location>
</feature>
<evidence type="ECO:0000256" key="3">
    <source>
        <dbReference type="ARBA" id="ARBA00022475"/>
    </source>
</evidence>
<keyword evidence="3" id="KW-1003">Cell membrane</keyword>
<evidence type="ECO:0000259" key="8">
    <source>
        <dbReference type="PROSITE" id="PS50928"/>
    </source>
</evidence>
<accession>A0AAE9I3Y7</accession>
<dbReference type="RefSeq" id="WP_144198353.1">
    <property type="nucleotide sequence ID" value="NZ_CAJPVH010000001.1"/>
</dbReference>
<dbReference type="FunFam" id="1.10.3720.10:FF:000003">
    <property type="entry name" value="Aliphatic sulfonate ABC transporter permease"/>
    <property type="match status" value="1"/>
</dbReference>
<keyword evidence="2 7" id="KW-0813">Transport</keyword>
<dbReference type="Pfam" id="PF00528">
    <property type="entry name" value="BPD_transp_1"/>
    <property type="match status" value="1"/>
</dbReference>
<dbReference type="CDD" id="cd06261">
    <property type="entry name" value="TM_PBP2"/>
    <property type="match status" value="1"/>
</dbReference>
<evidence type="ECO:0000256" key="5">
    <source>
        <dbReference type="ARBA" id="ARBA00022989"/>
    </source>
</evidence>
<keyword evidence="4 7" id="KW-0812">Transmembrane</keyword>
<comment type="subcellular location">
    <subcellularLocation>
        <location evidence="1 7">Cell membrane</location>
        <topology evidence="1 7">Multi-pass membrane protein</topology>
    </subcellularLocation>
</comment>
<dbReference type="InterPro" id="IPR035906">
    <property type="entry name" value="MetI-like_sf"/>
</dbReference>
<protein>
    <submittedName>
        <fullName evidence="10">ABC transporter permease</fullName>
    </submittedName>
</protein>
<evidence type="ECO:0000256" key="6">
    <source>
        <dbReference type="ARBA" id="ARBA00023136"/>
    </source>
</evidence>
<proteinExistence type="inferred from homology"/>
<feature type="transmembrane region" description="Helical" evidence="7">
    <location>
        <begin position="226"/>
        <end position="244"/>
    </location>
</feature>
<dbReference type="InterPro" id="IPR000515">
    <property type="entry name" value="MetI-like"/>
</dbReference>
<keyword evidence="6 7" id="KW-0472">Membrane</keyword>
<dbReference type="PANTHER" id="PTHR30151">
    <property type="entry name" value="ALKANE SULFONATE ABC TRANSPORTER-RELATED, MEMBRANE SUBUNIT"/>
    <property type="match status" value="1"/>
</dbReference>
<feature type="transmembrane region" description="Helical" evidence="7">
    <location>
        <begin position="70"/>
        <end position="87"/>
    </location>
</feature>
<keyword evidence="11" id="KW-1185">Reference proteome</keyword>
<feature type="domain" description="ABC transmembrane type-1" evidence="8">
    <location>
        <begin position="63"/>
        <end position="244"/>
    </location>
</feature>
<evidence type="ECO:0000313" key="12">
    <source>
        <dbReference type="Proteomes" id="UP001056132"/>
    </source>
</evidence>
<evidence type="ECO:0000256" key="1">
    <source>
        <dbReference type="ARBA" id="ARBA00004651"/>
    </source>
</evidence>
<evidence type="ECO:0000256" key="2">
    <source>
        <dbReference type="ARBA" id="ARBA00022448"/>
    </source>
</evidence>
<dbReference type="SUPFAM" id="SSF161098">
    <property type="entry name" value="MetI-like"/>
    <property type="match status" value="1"/>
</dbReference>
<dbReference type="GO" id="GO:0042918">
    <property type="term" value="P:alkanesulfonate transmembrane transport"/>
    <property type="evidence" value="ECO:0007669"/>
    <property type="project" value="UniProtKB-ARBA"/>
</dbReference>
<dbReference type="Gene3D" id="1.10.3720.10">
    <property type="entry name" value="MetI-like"/>
    <property type="match status" value="1"/>
</dbReference>
<feature type="transmembrane region" description="Helical" evidence="7">
    <location>
        <begin position="12"/>
        <end position="33"/>
    </location>
</feature>
<evidence type="ECO:0000313" key="9">
    <source>
        <dbReference type="EMBL" id="TSP12206.1"/>
    </source>
</evidence>
<evidence type="ECO:0000256" key="7">
    <source>
        <dbReference type="RuleBase" id="RU363032"/>
    </source>
</evidence>
<evidence type="ECO:0000313" key="11">
    <source>
        <dbReference type="Proteomes" id="UP000318943"/>
    </source>
</evidence>
<reference evidence="10" key="3">
    <citation type="submission" date="2022-05" db="EMBL/GenBank/DDBJ databases">
        <authorList>
            <person name="Kunte H.-J."/>
        </authorList>
    </citation>
    <scope>NUCLEOTIDE SEQUENCE</scope>
    <source>
        <strain evidence="10">G5</strain>
    </source>
</reference>
<feature type="transmembrane region" description="Helical" evidence="7">
    <location>
        <begin position="107"/>
        <end position="123"/>
    </location>
</feature>
<dbReference type="Proteomes" id="UP000318943">
    <property type="component" value="Unassembled WGS sequence"/>
</dbReference>
<dbReference type="AlphaFoldDB" id="A0AAE9I3Y7"/>
<sequence length="255" mass="27255">MVSLSRSVASRVFPYLAAMIAVVLVWEAVVVMTHPSPAVLPSPELTAYTLYDLFASGTIFRDIGASLGRVLAAWLLAALVAIPLGLLQGTRPRLASVLEPLVELFRPISPLAWIPMAILWFGIGEAGKVFIIFIATFFPILLNTVSGVKAVDPVLVRAGRVLGCNSDARLFWQVILPAAMPTILVGLRISFGIGWAAIIAAELVAANKGLGYLIANGMEILRSDQVLAGMVIIALLGILIDAGFRMLGHRLGFKE</sequence>
<keyword evidence="5 7" id="KW-1133">Transmembrane helix</keyword>